<gene>
    <name evidence="1" type="ORF">ACFQ3T_02420</name>
</gene>
<sequence length="69" mass="7428">MRQRNVSGTTVVVPGIPAEVEPDEVVDHPLLISGFELVETSPPKTKKTAVREAPTDYVTPAARTATVEE</sequence>
<proteinExistence type="predicted"/>
<reference evidence="2" key="1">
    <citation type="journal article" date="2019" name="Int. J. Syst. Evol. Microbiol.">
        <title>The Global Catalogue of Microorganisms (GCM) 10K type strain sequencing project: providing services to taxonomists for standard genome sequencing and annotation.</title>
        <authorList>
            <consortium name="The Broad Institute Genomics Platform"/>
            <consortium name="The Broad Institute Genome Sequencing Center for Infectious Disease"/>
            <person name="Wu L."/>
            <person name="Ma J."/>
        </authorList>
    </citation>
    <scope>NUCLEOTIDE SEQUENCE [LARGE SCALE GENOMIC DNA]</scope>
    <source>
        <strain evidence="2">CCUG 60214</strain>
    </source>
</reference>
<comment type="caution">
    <text evidence="1">The sequence shown here is derived from an EMBL/GenBank/DDBJ whole genome shotgun (WGS) entry which is preliminary data.</text>
</comment>
<evidence type="ECO:0000313" key="1">
    <source>
        <dbReference type="EMBL" id="MFD1145975.1"/>
    </source>
</evidence>
<name>A0ABW3QKN6_9PSEU</name>
<accession>A0ABW3QKN6</accession>
<evidence type="ECO:0000313" key="2">
    <source>
        <dbReference type="Proteomes" id="UP001597168"/>
    </source>
</evidence>
<dbReference type="Proteomes" id="UP001597168">
    <property type="component" value="Unassembled WGS sequence"/>
</dbReference>
<keyword evidence="2" id="KW-1185">Reference proteome</keyword>
<dbReference type="EMBL" id="JBHTLK010000005">
    <property type="protein sequence ID" value="MFD1145975.1"/>
    <property type="molecule type" value="Genomic_DNA"/>
</dbReference>
<evidence type="ECO:0008006" key="3">
    <source>
        <dbReference type="Google" id="ProtNLM"/>
    </source>
</evidence>
<dbReference type="RefSeq" id="WP_380719250.1">
    <property type="nucleotide sequence ID" value="NZ_JBHTLK010000005.1"/>
</dbReference>
<organism evidence="1 2">
    <name type="scientific">Saccharothrix hoggarensis</name>
    <dbReference type="NCBI Taxonomy" id="913853"/>
    <lineage>
        <taxon>Bacteria</taxon>
        <taxon>Bacillati</taxon>
        <taxon>Actinomycetota</taxon>
        <taxon>Actinomycetes</taxon>
        <taxon>Pseudonocardiales</taxon>
        <taxon>Pseudonocardiaceae</taxon>
        <taxon>Saccharothrix</taxon>
    </lineage>
</organism>
<protein>
    <recommendedName>
        <fullName evidence="3">ATP-grasp target RiPP</fullName>
    </recommendedName>
</protein>